<dbReference type="EMBL" id="JBJKFK010000115">
    <property type="protein sequence ID" value="KAL3319645.1"/>
    <property type="molecule type" value="Genomic_DNA"/>
</dbReference>
<comment type="caution">
    <text evidence="9">The sequence shown here is derived from an EMBL/GenBank/DDBJ whole genome shotgun (WGS) entry which is preliminary data.</text>
</comment>
<dbReference type="SUPFAM" id="SSF48371">
    <property type="entry name" value="ARM repeat"/>
    <property type="match status" value="1"/>
</dbReference>
<evidence type="ECO:0000256" key="5">
    <source>
        <dbReference type="PROSITE-ProRule" id="PRU00259"/>
    </source>
</evidence>
<dbReference type="PROSITE" id="PS51214">
    <property type="entry name" value="IBB"/>
    <property type="match status" value="1"/>
</dbReference>
<dbReference type="SMART" id="SM00185">
    <property type="entry name" value="ARM"/>
    <property type="match status" value="8"/>
</dbReference>
<evidence type="ECO:0000259" key="8">
    <source>
        <dbReference type="PROSITE" id="PS51214"/>
    </source>
</evidence>
<dbReference type="Proteomes" id="UP001626550">
    <property type="component" value="Unassembled WGS sequence"/>
</dbReference>
<dbReference type="AlphaFoldDB" id="A0ABD2QJB9"/>
<feature type="domain" description="IBB" evidence="8">
    <location>
        <begin position="1"/>
        <end position="59"/>
    </location>
</feature>
<gene>
    <name evidence="9" type="primary">KPNA3</name>
    <name evidence="9" type="ORF">Ciccas_001682</name>
</gene>
<organism evidence="9 10">
    <name type="scientific">Cichlidogyrus casuarinus</name>
    <dbReference type="NCBI Taxonomy" id="1844966"/>
    <lineage>
        <taxon>Eukaryota</taxon>
        <taxon>Metazoa</taxon>
        <taxon>Spiralia</taxon>
        <taxon>Lophotrochozoa</taxon>
        <taxon>Platyhelminthes</taxon>
        <taxon>Monogenea</taxon>
        <taxon>Monopisthocotylea</taxon>
        <taxon>Dactylogyridea</taxon>
        <taxon>Ancyrocephalidae</taxon>
        <taxon>Cichlidogyrus</taxon>
    </lineage>
</organism>
<reference evidence="9 10" key="1">
    <citation type="submission" date="2024-11" db="EMBL/GenBank/DDBJ databases">
        <title>Adaptive evolution of stress response genes in parasites aligns with host niche diversity.</title>
        <authorList>
            <person name="Hahn C."/>
            <person name="Resl P."/>
        </authorList>
    </citation>
    <scope>NUCLEOTIDE SEQUENCE [LARGE SCALE GENOMIC DNA]</scope>
    <source>
        <strain evidence="9">EGGRZ-B1_66</strain>
        <tissue evidence="9">Body</tissue>
    </source>
</reference>
<feature type="repeat" description="ARM" evidence="5">
    <location>
        <begin position="116"/>
        <end position="158"/>
    </location>
</feature>
<dbReference type="Pfam" id="PF01749">
    <property type="entry name" value="IBB"/>
    <property type="match status" value="1"/>
</dbReference>
<feature type="region of interest" description="Disordered" evidence="7">
    <location>
        <begin position="1"/>
        <end position="39"/>
    </location>
</feature>
<protein>
    <submittedName>
        <fullName evidence="9">Importin subunit alpha-4</fullName>
    </submittedName>
</protein>
<dbReference type="InterPro" id="IPR002652">
    <property type="entry name" value="Importin-a_IBB"/>
</dbReference>
<keyword evidence="10" id="KW-1185">Reference proteome</keyword>
<evidence type="ECO:0000256" key="3">
    <source>
        <dbReference type="ARBA" id="ARBA00022737"/>
    </source>
</evidence>
<evidence type="ECO:0000313" key="9">
    <source>
        <dbReference type="EMBL" id="KAL3319645.1"/>
    </source>
</evidence>
<dbReference type="GO" id="GO:0015031">
    <property type="term" value="P:protein transport"/>
    <property type="evidence" value="ECO:0007669"/>
    <property type="project" value="UniProtKB-KW"/>
</dbReference>
<comment type="similarity">
    <text evidence="1">Belongs to the importin alpha family.</text>
</comment>
<evidence type="ECO:0000256" key="4">
    <source>
        <dbReference type="ARBA" id="ARBA00022927"/>
    </source>
</evidence>
<accession>A0ABD2QJB9</accession>
<feature type="region of interest" description="Disordered" evidence="7">
    <location>
        <begin position="571"/>
        <end position="613"/>
    </location>
</feature>
<keyword evidence="3" id="KW-0677">Repeat</keyword>
<evidence type="ECO:0000313" key="10">
    <source>
        <dbReference type="Proteomes" id="UP001626550"/>
    </source>
</evidence>
<sequence length="613" mass="68995">MDQEPDSGETSHKLSYKNASKNADEMRRRRVEGQVQLRKNKRDEILQKKRSMQNVEADLSILEGENLDEMEPMAIETIKQFVNHEDPKVRLKVVQSARKLLSVTKKPPIDELIEGGILPSLVDCLQSPDSSLQFEAAWALTNIASGNSQQTAMVVSSGAVKHFLNLLSSPHPNVCEQCVWALGNIIGDGPRFRDYLIEQGVIPPLLRLLEQNLPTGFLRNITWVLVNLCRNKDPPPPPEAIRQLLPALLFLIKKPDNNIMVDTVWALSYLSDGGATQIDMVIEAEIVPHLVPLLSHSHFKAQTAALRALGNIVTGNDNQTQKVLDAGALSHFPSLLRHSREKMHKEAVWFLSNIAAGNQSQIQELIDQDLVPLIVEHLDKSAYVVQKEAAWAISNMIINGSCEQLRYLIRQNIVLPMCRMLTIKDVQIVQIVLDGLLNLLRNSNEFREMVVRQIEECGGLDSIEDLQRHKNAEIYSFAYNIISSFFSEDEVTIIEISPMVKGGPHEWSFGWMVPSYPKSARCLSERFAFTDGPPLLRCDGIVLDQQVLMSQDSLSVMADHGTDIVRFDPNEGAGGDNAGEIPMPREFDFQTMEQQQQQTQDTSQQQQHQQYEF</sequence>
<dbReference type="Gene3D" id="1.25.10.10">
    <property type="entry name" value="Leucine-rich Repeat Variant"/>
    <property type="match status" value="1"/>
</dbReference>
<dbReference type="GO" id="GO:0005634">
    <property type="term" value="C:nucleus"/>
    <property type="evidence" value="ECO:0007669"/>
    <property type="project" value="UniProtKB-ARBA"/>
</dbReference>
<dbReference type="InterPro" id="IPR032413">
    <property type="entry name" value="Arm_3"/>
</dbReference>
<proteinExistence type="inferred from homology"/>
<dbReference type="Pfam" id="PF00514">
    <property type="entry name" value="Arm"/>
    <property type="match status" value="6"/>
</dbReference>
<evidence type="ECO:0000256" key="2">
    <source>
        <dbReference type="ARBA" id="ARBA00022448"/>
    </source>
</evidence>
<dbReference type="Pfam" id="PF16186">
    <property type="entry name" value="Arm_3"/>
    <property type="match status" value="1"/>
</dbReference>
<dbReference type="Gene3D" id="1.20.5.690">
    <property type="entry name" value="Importin-alpha, importin-beta-binding domain"/>
    <property type="match status" value="1"/>
</dbReference>
<evidence type="ECO:0000256" key="7">
    <source>
        <dbReference type="SAM" id="MobiDB-lite"/>
    </source>
</evidence>
<name>A0ABD2QJB9_9PLAT</name>
<dbReference type="InterPro" id="IPR000225">
    <property type="entry name" value="Armadillo"/>
</dbReference>
<dbReference type="InterPro" id="IPR016024">
    <property type="entry name" value="ARM-type_fold"/>
</dbReference>
<evidence type="ECO:0000256" key="1">
    <source>
        <dbReference type="ARBA" id="ARBA00010394"/>
    </source>
</evidence>
<keyword evidence="2 6" id="KW-0813">Transport</keyword>
<dbReference type="InterPro" id="IPR036975">
    <property type="entry name" value="Importin-a_IBB_sf"/>
</dbReference>
<feature type="compositionally biased region" description="Low complexity" evidence="7">
    <location>
        <begin position="590"/>
        <end position="613"/>
    </location>
</feature>
<dbReference type="PROSITE" id="PS50176">
    <property type="entry name" value="ARM_REPEAT"/>
    <property type="match status" value="2"/>
</dbReference>
<keyword evidence="4" id="KW-0653">Protein transport</keyword>
<feature type="repeat" description="ARM" evidence="5">
    <location>
        <begin position="285"/>
        <end position="327"/>
    </location>
</feature>
<evidence type="ECO:0000256" key="6">
    <source>
        <dbReference type="PROSITE-ProRule" id="PRU00561"/>
    </source>
</evidence>
<dbReference type="PANTHER" id="PTHR23316">
    <property type="entry name" value="IMPORTIN ALPHA"/>
    <property type="match status" value="1"/>
</dbReference>
<dbReference type="FunFam" id="1.25.10.10:FF:000009">
    <property type="entry name" value="Importin subunit alpha"/>
    <property type="match status" value="1"/>
</dbReference>
<dbReference type="InterPro" id="IPR011989">
    <property type="entry name" value="ARM-like"/>
</dbReference>